<sequence length="553" mass="61348">MTATKPQAVSMSDDMFDDLPGVEDKDTHKQGSSHLSSGEVDDVESQSSSDVSVPSDIASFLSGFSEVSESSGSDVGDDKTANQDLASSSLTPSTEAIISIDALDSSLKESAFTSSSAEVEASSSSRKRKRGGFKKGLLKRRKGVRKSGATTTEAEQSETYDNLLTNVLPNEITEGEDSVSAGYVSTLPPSDLGEEDGPGDQQDEGSQDDNPLSGKGMTADVGTSVDEELGRNSLASLPLVQENYALISDYLRLTLPDSWTLSILKQSIIISEIVKPENPVIRKAISWSVEGIKILVVGMPLPPSHLLWQLRKPDIYNCGSVADYLTRVTTNIKHLERKELVQKLNKLQKEKKYFKERVKRLEERISKLIKEKSERIDSELSADFVSVMNNNADKMTPFQTLFWQQQSLALSKSSAKGMRWHPAMIRLALHLRMLSPTAYDFLQGVISLPSRRRLFDYSQCIDIKEGVQQEFLDQFSKTIAKECLEDHQKNFYLLLDEMSIRSDLVYNSRTGELIGFTNLSSVEAVLQELEDEMKGIKQTEKKLAKKVLVFMLT</sequence>
<feature type="coiled-coil region" evidence="1">
    <location>
        <begin position="337"/>
        <end position="371"/>
    </location>
</feature>
<feature type="compositionally biased region" description="Polar residues" evidence="2">
    <location>
        <begin position="149"/>
        <end position="162"/>
    </location>
</feature>
<dbReference type="EMBL" id="JAHWGI010000137">
    <property type="protein sequence ID" value="KAK3910019.1"/>
    <property type="molecule type" value="Genomic_DNA"/>
</dbReference>
<evidence type="ECO:0000256" key="2">
    <source>
        <dbReference type="SAM" id="MobiDB-lite"/>
    </source>
</evidence>
<dbReference type="Pfam" id="PF21787">
    <property type="entry name" value="TNP-like_RNaseH_N"/>
    <property type="match status" value="1"/>
</dbReference>
<reference evidence="4" key="1">
    <citation type="submission" date="2021-07" db="EMBL/GenBank/DDBJ databases">
        <authorList>
            <person name="Catto M.A."/>
            <person name="Jacobson A."/>
            <person name="Kennedy G."/>
            <person name="Labadie P."/>
            <person name="Hunt B.G."/>
            <person name="Srinivasan R."/>
        </authorList>
    </citation>
    <scope>NUCLEOTIDE SEQUENCE</scope>
    <source>
        <strain evidence="4">PL_HMW_Pooled</strain>
        <tissue evidence="4">Head</tissue>
    </source>
</reference>
<name>A0AAE1GW08_9NEOP</name>
<feature type="compositionally biased region" description="Low complexity" evidence="2">
    <location>
        <begin position="114"/>
        <end position="124"/>
    </location>
</feature>
<feature type="compositionally biased region" description="Polar residues" evidence="2">
    <location>
        <begin position="1"/>
        <end position="10"/>
    </location>
</feature>
<evidence type="ECO:0000259" key="3">
    <source>
        <dbReference type="Pfam" id="PF21787"/>
    </source>
</evidence>
<dbReference type="InterPro" id="IPR048365">
    <property type="entry name" value="TNP-like_RNaseH_N"/>
</dbReference>
<dbReference type="AlphaFoldDB" id="A0AAE1GW08"/>
<evidence type="ECO:0000313" key="4">
    <source>
        <dbReference type="EMBL" id="KAK3910019.1"/>
    </source>
</evidence>
<keyword evidence="1" id="KW-0175">Coiled coil</keyword>
<reference evidence="4" key="2">
    <citation type="journal article" date="2023" name="BMC Genomics">
        <title>Pest status, molecular evolution, and epigenetic factors derived from the genome assembly of Frankliniella fusca, a thysanopteran phytovirus vector.</title>
        <authorList>
            <person name="Catto M.A."/>
            <person name="Labadie P.E."/>
            <person name="Jacobson A.L."/>
            <person name="Kennedy G.G."/>
            <person name="Srinivasan R."/>
            <person name="Hunt B.G."/>
        </authorList>
    </citation>
    <scope>NUCLEOTIDE SEQUENCE</scope>
    <source>
        <strain evidence="4">PL_HMW_Pooled</strain>
    </source>
</reference>
<feature type="compositionally biased region" description="Polar residues" evidence="2">
    <location>
        <begin position="82"/>
        <end position="94"/>
    </location>
</feature>
<evidence type="ECO:0000313" key="5">
    <source>
        <dbReference type="Proteomes" id="UP001219518"/>
    </source>
</evidence>
<proteinExistence type="predicted"/>
<feature type="compositionally biased region" description="Basic residues" evidence="2">
    <location>
        <begin position="125"/>
        <end position="145"/>
    </location>
</feature>
<feature type="domain" description="Transposable element P transposase-like RNase H" evidence="3">
    <location>
        <begin position="464"/>
        <end position="552"/>
    </location>
</feature>
<protein>
    <submittedName>
        <fullName evidence="4">Ribosome-recycling factor</fullName>
    </submittedName>
</protein>
<organism evidence="4 5">
    <name type="scientific">Frankliniella fusca</name>
    <dbReference type="NCBI Taxonomy" id="407009"/>
    <lineage>
        <taxon>Eukaryota</taxon>
        <taxon>Metazoa</taxon>
        <taxon>Ecdysozoa</taxon>
        <taxon>Arthropoda</taxon>
        <taxon>Hexapoda</taxon>
        <taxon>Insecta</taxon>
        <taxon>Pterygota</taxon>
        <taxon>Neoptera</taxon>
        <taxon>Paraneoptera</taxon>
        <taxon>Thysanoptera</taxon>
        <taxon>Terebrantia</taxon>
        <taxon>Thripoidea</taxon>
        <taxon>Thripidae</taxon>
        <taxon>Frankliniella</taxon>
    </lineage>
</organism>
<feature type="region of interest" description="Disordered" evidence="2">
    <location>
        <begin position="174"/>
        <end position="220"/>
    </location>
</feature>
<accession>A0AAE1GW08</accession>
<feature type="compositionally biased region" description="Low complexity" evidence="2">
    <location>
        <begin position="45"/>
        <end position="74"/>
    </location>
</feature>
<feature type="compositionally biased region" description="Acidic residues" evidence="2">
    <location>
        <begin position="192"/>
        <end position="207"/>
    </location>
</feature>
<keyword evidence="5" id="KW-1185">Reference proteome</keyword>
<gene>
    <name evidence="4" type="ORF">KUF71_020028</name>
</gene>
<feature type="region of interest" description="Disordered" evidence="2">
    <location>
        <begin position="109"/>
        <end position="162"/>
    </location>
</feature>
<feature type="region of interest" description="Disordered" evidence="2">
    <location>
        <begin position="1"/>
        <end position="94"/>
    </location>
</feature>
<evidence type="ECO:0000256" key="1">
    <source>
        <dbReference type="SAM" id="Coils"/>
    </source>
</evidence>
<dbReference type="Proteomes" id="UP001219518">
    <property type="component" value="Unassembled WGS sequence"/>
</dbReference>
<comment type="caution">
    <text evidence="4">The sequence shown here is derived from an EMBL/GenBank/DDBJ whole genome shotgun (WGS) entry which is preliminary data.</text>
</comment>
<feature type="coiled-coil region" evidence="1">
    <location>
        <begin position="519"/>
        <end position="546"/>
    </location>
</feature>